<evidence type="ECO:0000313" key="2">
    <source>
        <dbReference type="Proteomes" id="UP000309215"/>
    </source>
</evidence>
<keyword evidence="2" id="KW-1185">Reference proteome</keyword>
<dbReference type="AlphaFoldDB" id="A0A4U1J0G6"/>
<proteinExistence type="predicted"/>
<reference evidence="1 2" key="1">
    <citation type="submission" date="2019-04" db="EMBL/GenBank/DDBJ databases">
        <authorList>
            <person name="Li Y."/>
            <person name="Wang J."/>
        </authorList>
    </citation>
    <scope>NUCLEOTIDE SEQUENCE [LARGE SCALE GENOMIC DNA]</scope>
    <source>
        <strain evidence="1 2">DSM 14668</strain>
    </source>
</reference>
<dbReference type="RefSeq" id="WP_136933335.1">
    <property type="nucleotide sequence ID" value="NZ_SSMQ01000047.1"/>
</dbReference>
<organism evidence="1 2">
    <name type="scientific">Polyangium fumosum</name>
    <dbReference type="NCBI Taxonomy" id="889272"/>
    <lineage>
        <taxon>Bacteria</taxon>
        <taxon>Pseudomonadati</taxon>
        <taxon>Myxococcota</taxon>
        <taxon>Polyangia</taxon>
        <taxon>Polyangiales</taxon>
        <taxon>Polyangiaceae</taxon>
        <taxon>Polyangium</taxon>
    </lineage>
</organism>
<comment type="caution">
    <text evidence="1">The sequence shown here is derived from an EMBL/GenBank/DDBJ whole genome shotgun (WGS) entry which is preliminary data.</text>
</comment>
<dbReference type="Proteomes" id="UP000309215">
    <property type="component" value="Unassembled WGS sequence"/>
</dbReference>
<dbReference type="EMBL" id="SSMQ01000047">
    <property type="protein sequence ID" value="TKD00408.1"/>
    <property type="molecule type" value="Genomic_DNA"/>
</dbReference>
<protein>
    <submittedName>
        <fullName evidence="1">Uncharacterized protein</fullName>
    </submittedName>
</protein>
<accession>A0A4U1J0G6</accession>
<gene>
    <name evidence="1" type="ORF">E8A74_34505</name>
</gene>
<evidence type="ECO:0000313" key="1">
    <source>
        <dbReference type="EMBL" id="TKD00408.1"/>
    </source>
</evidence>
<name>A0A4U1J0G6_9BACT</name>
<sequence length="185" mass="20012">MSDSTSPDFDVLGASRSLSTLAKGAPVDRLMREVREAVEAGYIHGSRAGDQAISFNAHLIQHNTDLLAANIQLSKQYSELSAKHEATVRIEAERSVALKQIDAEIARNKELFSTLTGLWNDPRIALLVQRFIGTAGLAPEVRTKAKVVILALSGPEGAAARAEIRKLCPDAPHWDALVSFLSTVE</sequence>